<name>A0A8S1YM25_PAROT</name>
<comment type="caution">
    <text evidence="1">The sequence shown here is derived from an EMBL/GenBank/DDBJ whole genome shotgun (WGS) entry which is preliminary data.</text>
</comment>
<dbReference type="Proteomes" id="UP000683925">
    <property type="component" value="Unassembled WGS sequence"/>
</dbReference>
<keyword evidence="2" id="KW-1185">Reference proteome</keyword>
<protein>
    <submittedName>
        <fullName evidence="1">Uncharacterized protein</fullName>
    </submittedName>
</protein>
<accession>A0A8S1YM25</accession>
<organism evidence="1 2">
    <name type="scientific">Paramecium octaurelia</name>
    <dbReference type="NCBI Taxonomy" id="43137"/>
    <lineage>
        <taxon>Eukaryota</taxon>
        <taxon>Sar</taxon>
        <taxon>Alveolata</taxon>
        <taxon>Ciliophora</taxon>
        <taxon>Intramacronucleata</taxon>
        <taxon>Oligohymenophorea</taxon>
        <taxon>Peniculida</taxon>
        <taxon>Parameciidae</taxon>
        <taxon>Paramecium</taxon>
    </lineage>
</organism>
<gene>
    <name evidence="1" type="ORF">POCTA_138.1.T1980010</name>
</gene>
<evidence type="ECO:0000313" key="1">
    <source>
        <dbReference type="EMBL" id="CAD8214999.1"/>
    </source>
</evidence>
<evidence type="ECO:0000313" key="2">
    <source>
        <dbReference type="Proteomes" id="UP000683925"/>
    </source>
</evidence>
<sequence>MKYVLSFSDIKHCLFVLKVGLLRKIDVYVQDVQLKEWERRE</sequence>
<dbReference type="EMBL" id="CAJJDP010000202">
    <property type="protein sequence ID" value="CAD8214999.1"/>
    <property type="molecule type" value="Genomic_DNA"/>
</dbReference>
<proteinExistence type="predicted"/>
<dbReference type="AlphaFoldDB" id="A0A8S1YM25"/>
<reference evidence="1" key="1">
    <citation type="submission" date="2021-01" db="EMBL/GenBank/DDBJ databases">
        <authorList>
            <consortium name="Genoscope - CEA"/>
            <person name="William W."/>
        </authorList>
    </citation>
    <scope>NUCLEOTIDE SEQUENCE</scope>
</reference>